<keyword evidence="3" id="KW-1185">Reference proteome</keyword>
<evidence type="ECO:0000313" key="2">
    <source>
        <dbReference type="EMBL" id="GLO65576.1"/>
    </source>
</evidence>
<dbReference type="Proteomes" id="UP001275436">
    <property type="component" value="Unassembled WGS sequence"/>
</dbReference>
<proteinExistence type="predicted"/>
<name>A0ABQ5TIL6_9BACI</name>
<protein>
    <recommendedName>
        <fullName evidence="1">Phospholipase C/D domain-containing protein</fullName>
    </recommendedName>
</protein>
<dbReference type="Pfam" id="PF00882">
    <property type="entry name" value="Zn_dep_PLPC"/>
    <property type="match status" value="1"/>
</dbReference>
<dbReference type="RefSeq" id="WP_017796264.1">
    <property type="nucleotide sequence ID" value="NZ_BSKO01000001.1"/>
</dbReference>
<dbReference type="EMBL" id="BSKO01000001">
    <property type="protein sequence ID" value="GLO65576.1"/>
    <property type="molecule type" value="Genomic_DNA"/>
</dbReference>
<accession>A0ABQ5TIL6</accession>
<comment type="caution">
    <text evidence="2">The sequence shown here is derived from an EMBL/GenBank/DDBJ whole genome shotgun (WGS) entry which is preliminary data.</text>
</comment>
<evidence type="ECO:0000313" key="3">
    <source>
        <dbReference type="Proteomes" id="UP001275436"/>
    </source>
</evidence>
<gene>
    <name evidence="2" type="ORF">MACH08_13600</name>
</gene>
<reference evidence="2 3" key="1">
    <citation type="submission" date="2023-02" db="EMBL/GenBank/DDBJ databases">
        <title>Oceanobacillus kimchii IFOP_LL358 isolated form Alexandrium catenella lab strain.</title>
        <authorList>
            <person name="Gajardo G."/>
            <person name="Ueki S."/>
            <person name="Maruyama F."/>
        </authorList>
    </citation>
    <scope>NUCLEOTIDE SEQUENCE [LARGE SCALE GENOMIC DNA]</scope>
    <source>
        <strain evidence="2 3">IFOP_LL358</strain>
    </source>
</reference>
<dbReference type="InterPro" id="IPR029002">
    <property type="entry name" value="PLPC/GPLD1"/>
</dbReference>
<sequence length="300" mass="34997">MPNIWTHILFAEDACNSVDLSIYTGPALNLGAQGPDPFFYYQFWPWVKEGPVQQLGTTLHTKQCGEFLQQLIQRAKKCNIQVQAYVLGFITHHILDRHTHPFIHYHAGYEGSNHQKLEVIIDTIMMQKLRKKEAWKFPVYLDIDVGDSLPLDIHQILQQSIRNIYPDLTPPDDYIKKSYHDMKLAHKILADPYLWKNKLLSNVISSYSHQPIRSSIDYLNEGHNIWHHPATYVPSTRSFLEHYEDAHEEICKLLPLIHQYWVNHNYNDNNLINDIIGNISYDTGMPLSLELENIYSNPII</sequence>
<feature type="domain" description="Phospholipase C/D" evidence="1">
    <location>
        <begin position="6"/>
        <end position="134"/>
    </location>
</feature>
<evidence type="ECO:0000259" key="1">
    <source>
        <dbReference type="Pfam" id="PF00882"/>
    </source>
</evidence>
<organism evidence="2 3">
    <name type="scientific">Oceanobacillus kimchii</name>
    <dbReference type="NCBI Taxonomy" id="746691"/>
    <lineage>
        <taxon>Bacteria</taxon>
        <taxon>Bacillati</taxon>
        <taxon>Bacillota</taxon>
        <taxon>Bacilli</taxon>
        <taxon>Bacillales</taxon>
        <taxon>Bacillaceae</taxon>
        <taxon>Oceanobacillus</taxon>
    </lineage>
</organism>